<evidence type="ECO:0000313" key="2">
    <source>
        <dbReference type="Proteomes" id="UP000297245"/>
    </source>
</evidence>
<sequence>TKHFSKSNSTLIADIPPIMDALTKKIFNIINDPITKPIIKAAAAKAYTILNKYYGKTDSSIMYRICMMLHPKYKLTYFEKEDWPSE</sequence>
<evidence type="ECO:0000313" key="1">
    <source>
        <dbReference type="EMBL" id="THU83889.1"/>
    </source>
</evidence>
<gene>
    <name evidence="1" type="ORF">K435DRAFT_688673</name>
</gene>
<dbReference type="AlphaFoldDB" id="A0A4S8L5N2"/>
<reference evidence="1 2" key="1">
    <citation type="journal article" date="2019" name="Nat. Ecol. Evol.">
        <title>Megaphylogeny resolves global patterns of mushroom evolution.</title>
        <authorList>
            <person name="Varga T."/>
            <person name="Krizsan K."/>
            <person name="Foldi C."/>
            <person name="Dima B."/>
            <person name="Sanchez-Garcia M."/>
            <person name="Sanchez-Ramirez S."/>
            <person name="Szollosi G.J."/>
            <person name="Szarkandi J.G."/>
            <person name="Papp V."/>
            <person name="Albert L."/>
            <person name="Andreopoulos W."/>
            <person name="Angelini C."/>
            <person name="Antonin V."/>
            <person name="Barry K.W."/>
            <person name="Bougher N.L."/>
            <person name="Buchanan P."/>
            <person name="Buyck B."/>
            <person name="Bense V."/>
            <person name="Catcheside P."/>
            <person name="Chovatia M."/>
            <person name="Cooper J."/>
            <person name="Damon W."/>
            <person name="Desjardin D."/>
            <person name="Finy P."/>
            <person name="Geml J."/>
            <person name="Haridas S."/>
            <person name="Hughes K."/>
            <person name="Justo A."/>
            <person name="Karasinski D."/>
            <person name="Kautmanova I."/>
            <person name="Kiss B."/>
            <person name="Kocsube S."/>
            <person name="Kotiranta H."/>
            <person name="LaButti K.M."/>
            <person name="Lechner B.E."/>
            <person name="Liimatainen K."/>
            <person name="Lipzen A."/>
            <person name="Lukacs Z."/>
            <person name="Mihaltcheva S."/>
            <person name="Morgado L.N."/>
            <person name="Niskanen T."/>
            <person name="Noordeloos M.E."/>
            <person name="Ohm R.A."/>
            <person name="Ortiz-Santana B."/>
            <person name="Ovrebo C."/>
            <person name="Racz N."/>
            <person name="Riley R."/>
            <person name="Savchenko A."/>
            <person name="Shiryaev A."/>
            <person name="Soop K."/>
            <person name="Spirin V."/>
            <person name="Szebenyi C."/>
            <person name="Tomsovsky M."/>
            <person name="Tulloss R.E."/>
            <person name="Uehling J."/>
            <person name="Grigoriev I.V."/>
            <person name="Vagvolgyi C."/>
            <person name="Papp T."/>
            <person name="Martin F.M."/>
            <person name="Miettinen O."/>
            <person name="Hibbett D.S."/>
            <person name="Nagy L.G."/>
        </authorList>
    </citation>
    <scope>NUCLEOTIDE SEQUENCE [LARGE SCALE GENOMIC DNA]</scope>
    <source>
        <strain evidence="1 2">CBS 962.96</strain>
    </source>
</reference>
<dbReference type="EMBL" id="ML179635">
    <property type="protein sequence ID" value="THU83889.1"/>
    <property type="molecule type" value="Genomic_DNA"/>
</dbReference>
<organism evidence="1 2">
    <name type="scientific">Dendrothele bispora (strain CBS 962.96)</name>
    <dbReference type="NCBI Taxonomy" id="1314807"/>
    <lineage>
        <taxon>Eukaryota</taxon>
        <taxon>Fungi</taxon>
        <taxon>Dikarya</taxon>
        <taxon>Basidiomycota</taxon>
        <taxon>Agaricomycotina</taxon>
        <taxon>Agaricomycetes</taxon>
        <taxon>Agaricomycetidae</taxon>
        <taxon>Agaricales</taxon>
        <taxon>Agaricales incertae sedis</taxon>
        <taxon>Dendrothele</taxon>
    </lineage>
</organism>
<keyword evidence="2" id="KW-1185">Reference proteome</keyword>
<evidence type="ECO:0008006" key="3">
    <source>
        <dbReference type="Google" id="ProtNLM"/>
    </source>
</evidence>
<protein>
    <recommendedName>
        <fullName evidence="3">hAT-like transposase RNase-H fold domain-containing protein</fullName>
    </recommendedName>
</protein>
<name>A0A4S8L5N2_DENBC</name>
<feature type="non-terminal residue" evidence="1">
    <location>
        <position position="1"/>
    </location>
</feature>
<dbReference type="Proteomes" id="UP000297245">
    <property type="component" value="Unassembled WGS sequence"/>
</dbReference>
<dbReference type="OrthoDB" id="3359487at2759"/>
<proteinExistence type="predicted"/>
<accession>A0A4S8L5N2</accession>